<dbReference type="RefSeq" id="WP_246158678.1">
    <property type="nucleotide sequence ID" value="NZ_BKAJ01000078.1"/>
</dbReference>
<evidence type="ECO:0000256" key="6">
    <source>
        <dbReference type="ARBA" id="ARBA00022989"/>
    </source>
</evidence>
<evidence type="ECO:0000313" key="12">
    <source>
        <dbReference type="Proteomes" id="UP000321058"/>
    </source>
</evidence>
<keyword evidence="12" id="KW-1185">Reference proteome</keyword>
<evidence type="ECO:0000256" key="7">
    <source>
        <dbReference type="ARBA" id="ARBA00023136"/>
    </source>
</evidence>
<dbReference type="GO" id="GO:0022857">
    <property type="term" value="F:transmembrane transporter activity"/>
    <property type="evidence" value="ECO:0007669"/>
    <property type="project" value="UniProtKB-UniRule"/>
</dbReference>
<feature type="transmembrane region" description="Helical" evidence="9">
    <location>
        <begin position="148"/>
        <end position="167"/>
    </location>
</feature>
<reference evidence="11 12" key="1">
    <citation type="submission" date="2019-07" db="EMBL/GenBank/DDBJ databases">
        <title>Whole genome shotgun sequence of Reyranella soli NBRC 108950.</title>
        <authorList>
            <person name="Hosoyama A."/>
            <person name="Uohara A."/>
            <person name="Ohji S."/>
            <person name="Ichikawa N."/>
        </authorList>
    </citation>
    <scope>NUCLEOTIDE SEQUENCE [LARGE SCALE GENOMIC DNA]</scope>
    <source>
        <strain evidence="11 12">NBRC 108950</strain>
    </source>
</reference>
<proteinExistence type="inferred from homology"/>
<protein>
    <recommendedName>
        <fullName evidence="9">TRAP transporter small permease protein</fullName>
    </recommendedName>
</protein>
<sequence length="195" mass="21517">MSETSGAGDPHGERSLVLQRQRRLKWRALDWLEAVLMMLCGFTLAGFCAAVVCDIVTRTIGAPWLWLQEVTSTFFIYGIFIGAAVATRRNDHLFLAAVGEFFTGRPRLLIESAIRLVVIAVGLFLAWYGYINFLRGFSSFRMPSMTPIASLYAAIPISGALIALFAFEQLVNGWRNGFESALADDAANDARETPS</sequence>
<dbReference type="EMBL" id="BKAJ01000078">
    <property type="protein sequence ID" value="GEP57404.1"/>
    <property type="molecule type" value="Genomic_DNA"/>
</dbReference>
<comment type="caution">
    <text evidence="11">The sequence shown here is derived from an EMBL/GenBank/DDBJ whole genome shotgun (WGS) entry which is preliminary data.</text>
</comment>
<dbReference type="Proteomes" id="UP000321058">
    <property type="component" value="Unassembled WGS sequence"/>
</dbReference>
<evidence type="ECO:0000313" key="11">
    <source>
        <dbReference type="EMBL" id="GEP57404.1"/>
    </source>
</evidence>
<feature type="transmembrane region" description="Helical" evidence="9">
    <location>
        <begin position="64"/>
        <end position="87"/>
    </location>
</feature>
<evidence type="ECO:0000256" key="9">
    <source>
        <dbReference type="RuleBase" id="RU369079"/>
    </source>
</evidence>
<keyword evidence="2 9" id="KW-0813">Transport</keyword>
<dbReference type="GO" id="GO:0005886">
    <property type="term" value="C:plasma membrane"/>
    <property type="evidence" value="ECO:0007669"/>
    <property type="project" value="UniProtKB-SubCell"/>
</dbReference>
<dbReference type="InterPro" id="IPR055348">
    <property type="entry name" value="DctQ"/>
</dbReference>
<accession>A0A512NEP6</accession>
<feature type="domain" description="Tripartite ATP-independent periplasmic transporters DctQ component" evidence="10">
    <location>
        <begin position="48"/>
        <end position="175"/>
    </location>
</feature>
<organism evidence="11 12">
    <name type="scientific">Reyranella soli</name>
    <dbReference type="NCBI Taxonomy" id="1230389"/>
    <lineage>
        <taxon>Bacteria</taxon>
        <taxon>Pseudomonadati</taxon>
        <taxon>Pseudomonadota</taxon>
        <taxon>Alphaproteobacteria</taxon>
        <taxon>Hyphomicrobiales</taxon>
        <taxon>Reyranellaceae</taxon>
        <taxon>Reyranella</taxon>
    </lineage>
</organism>
<evidence type="ECO:0000256" key="8">
    <source>
        <dbReference type="ARBA" id="ARBA00038436"/>
    </source>
</evidence>
<name>A0A512NEP6_9HYPH</name>
<dbReference type="PANTHER" id="PTHR35011">
    <property type="entry name" value="2,3-DIKETO-L-GULONATE TRAP TRANSPORTER SMALL PERMEASE PROTEIN YIAM"/>
    <property type="match status" value="1"/>
</dbReference>
<feature type="transmembrane region" description="Helical" evidence="9">
    <location>
        <begin position="108"/>
        <end position="128"/>
    </location>
</feature>
<comment type="function">
    <text evidence="9">Part of the tripartite ATP-independent periplasmic (TRAP) transport system.</text>
</comment>
<gene>
    <name evidence="11" type="ORF">RSO01_45700</name>
</gene>
<evidence type="ECO:0000256" key="1">
    <source>
        <dbReference type="ARBA" id="ARBA00004429"/>
    </source>
</evidence>
<dbReference type="Pfam" id="PF04290">
    <property type="entry name" value="DctQ"/>
    <property type="match status" value="1"/>
</dbReference>
<keyword evidence="5 9" id="KW-0812">Transmembrane</keyword>
<dbReference type="InterPro" id="IPR007387">
    <property type="entry name" value="TRAP_DctQ"/>
</dbReference>
<comment type="subcellular location">
    <subcellularLocation>
        <location evidence="1 9">Cell inner membrane</location>
        <topology evidence="1 9">Multi-pass membrane protein</topology>
    </subcellularLocation>
</comment>
<comment type="subunit">
    <text evidence="9">The complex comprises the extracytoplasmic solute receptor protein and the two transmembrane proteins.</text>
</comment>
<keyword evidence="7 9" id="KW-0472">Membrane</keyword>
<keyword evidence="4 9" id="KW-0997">Cell inner membrane</keyword>
<evidence type="ECO:0000259" key="10">
    <source>
        <dbReference type="Pfam" id="PF04290"/>
    </source>
</evidence>
<feature type="transmembrane region" description="Helical" evidence="9">
    <location>
        <begin position="31"/>
        <end position="52"/>
    </location>
</feature>
<keyword evidence="6 9" id="KW-1133">Transmembrane helix</keyword>
<evidence type="ECO:0000256" key="4">
    <source>
        <dbReference type="ARBA" id="ARBA00022519"/>
    </source>
</evidence>
<dbReference type="GO" id="GO:0015740">
    <property type="term" value="P:C4-dicarboxylate transport"/>
    <property type="evidence" value="ECO:0007669"/>
    <property type="project" value="TreeGrafter"/>
</dbReference>
<dbReference type="PANTHER" id="PTHR35011:SF5">
    <property type="entry name" value="SIALIC ACID TRAP TRANSPORTER SMALL PERMEASE PROTEIN SIAQ"/>
    <property type="match status" value="1"/>
</dbReference>
<evidence type="ECO:0000256" key="5">
    <source>
        <dbReference type="ARBA" id="ARBA00022692"/>
    </source>
</evidence>
<evidence type="ECO:0000256" key="2">
    <source>
        <dbReference type="ARBA" id="ARBA00022448"/>
    </source>
</evidence>
<evidence type="ECO:0000256" key="3">
    <source>
        <dbReference type="ARBA" id="ARBA00022475"/>
    </source>
</evidence>
<comment type="similarity">
    <text evidence="8 9">Belongs to the TRAP transporter small permease family.</text>
</comment>
<keyword evidence="3" id="KW-1003">Cell membrane</keyword>
<dbReference type="AlphaFoldDB" id="A0A512NEP6"/>